<comment type="caution">
    <text evidence="2">The sequence shown here is derived from an EMBL/GenBank/DDBJ whole genome shotgun (WGS) entry which is preliminary data.</text>
</comment>
<sequence length="144" mass="16805">MSATGEIEQLQNEKMRLEEESRSLDEEIKQLEMRWKILGERVAIQQLKNENIAKKEIIGQLESKIGLLETRLEKLLTSGVLKKEDTTKSETAERREFMKETRVASEEEAQEEEEFIRVMALDNGEKINDKVGAEQEKESQKLFY</sequence>
<reference evidence="3" key="1">
    <citation type="submission" date="2015-06" db="EMBL/GenBank/DDBJ databases">
        <title>New insights into the roles of widespread benthic archaea in carbon and nitrogen cycling.</title>
        <authorList>
            <person name="Lazar C.S."/>
            <person name="Baker B.J."/>
            <person name="Seitz K.W."/>
            <person name="Hyde A.S."/>
            <person name="Dick G.J."/>
            <person name="Hinrichs K.-U."/>
            <person name="Teske A.P."/>
        </authorList>
    </citation>
    <scope>NUCLEOTIDE SEQUENCE [LARGE SCALE GENOMIC DNA]</scope>
</reference>
<feature type="region of interest" description="Disordered" evidence="1">
    <location>
        <begin position="1"/>
        <end position="22"/>
    </location>
</feature>
<gene>
    <name evidence="2" type="ORF">AC478_02895</name>
</gene>
<organism evidence="2 3">
    <name type="scientific">miscellaneous Crenarchaeota group-1 archaeon SG8-32-3</name>
    <dbReference type="NCBI Taxonomy" id="1685125"/>
    <lineage>
        <taxon>Archaea</taxon>
        <taxon>Candidatus Bathyarchaeota</taxon>
        <taxon>MCG-1</taxon>
    </lineage>
</organism>
<evidence type="ECO:0000313" key="3">
    <source>
        <dbReference type="Proteomes" id="UP000054016"/>
    </source>
</evidence>
<protein>
    <submittedName>
        <fullName evidence="2">Uncharacterized protein</fullName>
    </submittedName>
</protein>
<dbReference type="EMBL" id="LFWV01000036">
    <property type="protein sequence ID" value="KON31388.1"/>
    <property type="molecule type" value="Genomic_DNA"/>
</dbReference>
<evidence type="ECO:0000313" key="2">
    <source>
        <dbReference type="EMBL" id="KON31388.1"/>
    </source>
</evidence>
<accession>A0A0M0BS15</accession>
<name>A0A0M0BS15_9ARCH</name>
<feature type="compositionally biased region" description="Basic and acidic residues" evidence="1">
    <location>
        <begin position="83"/>
        <end position="105"/>
    </location>
</feature>
<dbReference type="Proteomes" id="UP000054016">
    <property type="component" value="Unassembled WGS sequence"/>
</dbReference>
<feature type="compositionally biased region" description="Basic and acidic residues" evidence="1">
    <location>
        <begin position="11"/>
        <end position="22"/>
    </location>
</feature>
<proteinExistence type="predicted"/>
<evidence type="ECO:0000256" key="1">
    <source>
        <dbReference type="SAM" id="MobiDB-lite"/>
    </source>
</evidence>
<feature type="region of interest" description="Disordered" evidence="1">
    <location>
        <begin position="83"/>
        <end position="110"/>
    </location>
</feature>
<dbReference type="AlphaFoldDB" id="A0A0M0BS15"/>